<dbReference type="NCBIfam" id="TIGR00150">
    <property type="entry name" value="T6A_YjeE"/>
    <property type="match status" value="1"/>
</dbReference>
<evidence type="ECO:0000313" key="12">
    <source>
        <dbReference type="Proteomes" id="UP000700059"/>
    </source>
</evidence>
<comment type="similarity">
    <text evidence="2">Belongs to the TsaE family.</text>
</comment>
<sequence>MELILSQNEIPQLLEILDLPKRRGIYLLSGTLASGKTTLIQAMVKTLGIEANVTSPTYLTALEYGHGVYHYDIYQKDLNALFALGFLEEIEKEGWHFIEWGDENLAKILKGIGLSFCRIVISLQGQKRKYTIEEY</sequence>
<evidence type="ECO:0000256" key="9">
    <source>
        <dbReference type="ARBA" id="ARBA00022842"/>
    </source>
</evidence>
<keyword evidence="5" id="KW-0819">tRNA processing</keyword>
<dbReference type="PANTHER" id="PTHR33540">
    <property type="entry name" value="TRNA THREONYLCARBAMOYLADENOSINE BIOSYNTHESIS PROTEIN TSAE"/>
    <property type="match status" value="1"/>
</dbReference>
<evidence type="ECO:0000256" key="5">
    <source>
        <dbReference type="ARBA" id="ARBA00022694"/>
    </source>
</evidence>
<comment type="subcellular location">
    <subcellularLocation>
        <location evidence="1">Cytoplasm</location>
    </subcellularLocation>
</comment>
<dbReference type="SUPFAM" id="SSF52540">
    <property type="entry name" value="P-loop containing nucleoside triphosphate hydrolases"/>
    <property type="match status" value="1"/>
</dbReference>
<keyword evidence="8" id="KW-0067">ATP-binding</keyword>
<evidence type="ECO:0000256" key="2">
    <source>
        <dbReference type="ARBA" id="ARBA00007599"/>
    </source>
</evidence>
<name>A0ABS7JMM5_9HELI</name>
<dbReference type="EMBL" id="JAIGYQ010000004">
    <property type="protein sequence ID" value="MBX7490649.1"/>
    <property type="molecule type" value="Genomic_DNA"/>
</dbReference>
<keyword evidence="4" id="KW-0963">Cytoplasm</keyword>
<evidence type="ECO:0000313" key="11">
    <source>
        <dbReference type="EMBL" id="MBX7490649.1"/>
    </source>
</evidence>
<dbReference type="RefSeq" id="WP_221531848.1">
    <property type="nucleotide sequence ID" value="NZ_JAIGYP010000004.1"/>
</dbReference>
<dbReference type="InterPro" id="IPR003442">
    <property type="entry name" value="T6A_TsaE"/>
</dbReference>
<keyword evidence="9" id="KW-0460">Magnesium</keyword>
<gene>
    <name evidence="11" type="primary">tsaE</name>
    <name evidence="11" type="ORF">K4G57_04105</name>
</gene>
<evidence type="ECO:0000256" key="8">
    <source>
        <dbReference type="ARBA" id="ARBA00022840"/>
    </source>
</evidence>
<dbReference type="PANTHER" id="PTHR33540:SF2">
    <property type="entry name" value="TRNA THREONYLCARBAMOYLADENOSINE BIOSYNTHESIS PROTEIN TSAE"/>
    <property type="match status" value="1"/>
</dbReference>
<keyword evidence="7" id="KW-0547">Nucleotide-binding</keyword>
<evidence type="ECO:0000256" key="4">
    <source>
        <dbReference type="ARBA" id="ARBA00022490"/>
    </source>
</evidence>
<proteinExistence type="inferred from homology"/>
<evidence type="ECO:0000256" key="7">
    <source>
        <dbReference type="ARBA" id="ARBA00022741"/>
    </source>
</evidence>
<dbReference type="InterPro" id="IPR027417">
    <property type="entry name" value="P-loop_NTPase"/>
</dbReference>
<evidence type="ECO:0000256" key="1">
    <source>
        <dbReference type="ARBA" id="ARBA00004496"/>
    </source>
</evidence>
<keyword evidence="6" id="KW-0479">Metal-binding</keyword>
<evidence type="ECO:0000256" key="3">
    <source>
        <dbReference type="ARBA" id="ARBA00019010"/>
    </source>
</evidence>
<dbReference type="Gene3D" id="3.40.50.300">
    <property type="entry name" value="P-loop containing nucleotide triphosphate hydrolases"/>
    <property type="match status" value="1"/>
</dbReference>
<protein>
    <recommendedName>
        <fullName evidence="3">tRNA threonylcarbamoyladenosine biosynthesis protein TsaE</fullName>
    </recommendedName>
    <alternativeName>
        <fullName evidence="10">t(6)A37 threonylcarbamoyladenosine biosynthesis protein TsaE</fullName>
    </alternativeName>
</protein>
<dbReference type="Pfam" id="PF02367">
    <property type="entry name" value="TsaE"/>
    <property type="match status" value="1"/>
</dbReference>
<dbReference type="Proteomes" id="UP000700059">
    <property type="component" value="Unassembled WGS sequence"/>
</dbReference>
<accession>A0ABS7JMM5</accession>
<evidence type="ECO:0000256" key="10">
    <source>
        <dbReference type="ARBA" id="ARBA00032441"/>
    </source>
</evidence>
<keyword evidence="12" id="KW-1185">Reference proteome</keyword>
<comment type="caution">
    <text evidence="11">The sequence shown here is derived from an EMBL/GenBank/DDBJ whole genome shotgun (WGS) entry which is preliminary data.</text>
</comment>
<reference evidence="11 12" key="1">
    <citation type="submission" date="2021-08" db="EMBL/GenBank/DDBJ databases">
        <title>Helicobacter spp. isolated from feces of Anatolian Ground Squirrel (Spermophilus xanthoprymnus) in Turkey.</title>
        <authorList>
            <person name="Aydin F."/>
            <person name="Abay S."/>
            <person name="Kayman T."/>
            <person name="Karakaya E."/>
            <person name="Saticioglu I.B."/>
        </authorList>
    </citation>
    <scope>NUCLEOTIDE SEQUENCE [LARGE SCALE GENOMIC DNA]</scope>
    <source>
        <strain evidence="11 12">Faydin-H70</strain>
    </source>
</reference>
<organism evidence="11 12">
    <name type="scientific">Helicobacter turcicus</name>
    <dbReference type="NCBI Taxonomy" id="2867412"/>
    <lineage>
        <taxon>Bacteria</taxon>
        <taxon>Pseudomonadati</taxon>
        <taxon>Campylobacterota</taxon>
        <taxon>Epsilonproteobacteria</taxon>
        <taxon>Campylobacterales</taxon>
        <taxon>Helicobacteraceae</taxon>
        <taxon>Helicobacter</taxon>
    </lineage>
</organism>
<evidence type="ECO:0000256" key="6">
    <source>
        <dbReference type="ARBA" id="ARBA00022723"/>
    </source>
</evidence>